<comment type="caution">
    <text evidence="1">The sequence shown here is derived from an EMBL/GenBank/DDBJ whole genome shotgun (WGS) entry which is preliminary data.</text>
</comment>
<accession>A0A164L048</accession>
<reference evidence="1 2" key="1">
    <citation type="submission" date="2016-03" db="EMBL/GenBank/DDBJ databases">
        <title>EvidentialGene: Evidence-directed Construction of Genes on Genomes.</title>
        <authorList>
            <person name="Gilbert D.G."/>
            <person name="Choi J.-H."/>
            <person name="Mockaitis K."/>
            <person name="Colbourne J."/>
            <person name="Pfrender M."/>
        </authorList>
    </citation>
    <scope>NUCLEOTIDE SEQUENCE [LARGE SCALE GENOMIC DNA]</scope>
    <source>
        <strain evidence="1 2">Xinb3</strain>
        <tissue evidence="1">Complete organism</tissue>
    </source>
</reference>
<keyword evidence="2" id="KW-1185">Reference proteome</keyword>
<name>A0A164L048_9CRUS</name>
<proteinExistence type="predicted"/>
<dbReference type="Proteomes" id="UP000076858">
    <property type="component" value="Unassembled WGS sequence"/>
</dbReference>
<gene>
    <name evidence="1" type="ORF">APZ42_033529</name>
</gene>
<evidence type="ECO:0000313" key="2">
    <source>
        <dbReference type="Proteomes" id="UP000076858"/>
    </source>
</evidence>
<protein>
    <submittedName>
        <fullName evidence="1">Uncharacterized protein</fullName>
    </submittedName>
</protein>
<dbReference type="EMBL" id="LRGB01003218">
    <property type="protein sequence ID" value="KZS03683.1"/>
    <property type="molecule type" value="Genomic_DNA"/>
</dbReference>
<evidence type="ECO:0000313" key="1">
    <source>
        <dbReference type="EMBL" id="KZS03683.1"/>
    </source>
</evidence>
<sequence length="98" mass="11194">MLEFDVDWVPSLLINNADPESDGNIVECNLNNSESNISNMDHNVHSSDPFNVEESNLECNITDVQEGKNEHCFDSLNFMKSEILKLKMESEMLETDKQ</sequence>
<dbReference type="AlphaFoldDB" id="A0A164L048"/>
<organism evidence="1 2">
    <name type="scientific">Daphnia magna</name>
    <dbReference type="NCBI Taxonomy" id="35525"/>
    <lineage>
        <taxon>Eukaryota</taxon>
        <taxon>Metazoa</taxon>
        <taxon>Ecdysozoa</taxon>
        <taxon>Arthropoda</taxon>
        <taxon>Crustacea</taxon>
        <taxon>Branchiopoda</taxon>
        <taxon>Diplostraca</taxon>
        <taxon>Cladocera</taxon>
        <taxon>Anomopoda</taxon>
        <taxon>Daphniidae</taxon>
        <taxon>Daphnia</taxon>
    </lineage>
</organism>